<comment type="caution">
    <text evidence="2">The sequence shown here is derived from an EMBL/GenBank/DDBJ whole genome shotgun (WGS) entry which is preliminary data.</text>
</comment>
<dbReference type="Proteomes" id="UP000753908">
    <property type="component" value="Unassembled WGS sequence"/>
</dbReference>
<dbReference type="AlphaFoldDB" id="A0A951PH80"/>
<sequence length="48" mass="5267">MDNLQNRTTNNPSSHPKTGQNLNTNVKAPTPGAVSSYRDGYVRSCFRA</sequence>
<evidence type="ECO:0000313" key="2">
    <source>
        <dbReference type="EMBL" id="MBW4543636.1"/>
    </source>
</evidence>
<proteinExistence type="predicted"/>
<name>A0A951PH80_9CYAN</name>
<evidence type="ECO:0000256" key="1">
    <source>
        <dbReference type="SAM" id="MobiDB-lite"/>
    </source>
</evidence>
<reference evidence="2" key="1">
    <citation type="submission" date="2021-05" db="EMBL/GenBank/DDBJ databases">
        <authorList>
            <person name="Pietrasiak N."/>
            <person name="Ward R."/>
            <person name="Stajich J.E."/>
            <person name="Kurbessoian T."/>
        </authorList>
    </citation>
    <scope>NUCLEOTIDE SEQUENCE</scope>
    <source>
        <strain evidence="2">CPER-KK1</strain>
    </source>
</reference>
<evidence type="ECO:0000313" key="3">
    <source>
        <dbReference type="Proteomes" id="UP000753908"/>
    </source>
</evidence>
<gene>
    <name evidence="2" type="ORF">KME25_04180</name>
</gene>
<dbReference type="EMBL" id="JAHHIF010000004">
    <property type="protein sequence ID" value="MBW4543636.1"/>
    <property type="molecule type" value="Genomic_DNA"/>
</dbReference>
<feature type="region of interest" description="Disordered" evidence="1">
    <location>
        <begin position="1"/>
        <end position="39"/>
    </location>
</feature>
<protein>
    <submittedName>
        <fullName evidence="2">Uncharacterized protein</fullName>
    </submittedName>
</protein>
<accession>A0A951PH80</accession>
<feature type="compositionally biased region" description="Polar residues" evidence="1">
    <location>
        <begin position="1"/>
        <end position="27"/>
    </location>
</feature>
<organism evidence="2 3">
    <name type="scientific">Symplocastrum torsivum CPER-KK1</name>
    <dbReference type="NCBI Taxonomy" id="450513"/>
    <lineage>
        <taxon>Bacteria</taxon>
        <taxon>Bacillati</taxon>
        <taxon>Cyanobacteriota</taxon>
        <taxon>Cyanophyceae</taxon>
        <taxon>Oscillatoriophycideae</taxon>
        <taxon>Oscillatoriales</taxon>
        <taxon>Microcoleaceae</taxon>
        <taxon>Symplocastrum</taxon>
    </lineage>
</organism>
<reference evidence="2" key="2">
    <citation type="journal article" date="2022" name="Microbiol. Resour. Announc.">
        <title>Metagenome Sequencing to Explore Phylogenomics of Terrestrial Cyanobacteria.</title>
        <authorList>
            <person name="Ward R.D."/>
            <person name="Stajich J.E."/>
            <person name="Johansen J.R."/>
            <person name="Huntemann M."/>
            <person name="Clum A."/>
            <person name="Foster B."/>
            <person name="Foster B."/>
            <person name="Roux S."/>
            <person name="Palaniappan K."/>
            <person name="Varghese N."/>
            <person name="Mukherjee S."/>
            <person name="Reddy T.B.K."/>
            <person name="Daum C."/>
            <person name="Copeland A."/>
            <person name="Chen I.A."/>
            <person name="Ivanova N.N."/>
            <person name="Kyrpides N.C."/>
            <person name="Shapiro N."/>
            <person name="Eloe-Fadrosh E.A."/>
            <person name="Pietrasiak N."/>
        </authorList>
    </citation>
    <scope>NUCLEOTIDE SEQUENCE</scope>
    <source>
        <strain evidence="2">CPER-KK1</strain>
    </source>
</reference>